<evidence type="ECO:0000313" key="1">
    <source>
        <dbReference type="EMBL" id="AFC85234.1"/>
    </source>
</evidence>
<dbReference type="AlphaFoldDB" id="H8KZC8"/>
<name>H8KZC8_FRAAD</name>
<dbReference type="Proteomes" id="UP000005234">
    <property type="component" value="Chromosome"/>
</dbReference>
<gene>
    <name evidence="1" type="ordered locus">Fraau_0763</name>
</gene>
<reference evidence="1" key="1">
    <citation type="submission" date="2012-02" db="EMBL/GenBank/DDBJ databases">
        <title>The complete genome of Frateuria aurantia DSM 6220.</title>
        <authorList>
            <consortium name="US DOE Joint Genome Institute (JGI-PGF)"/>
            <person name="Lucas S."/>
            <person name="Copeland A."/>
            <person name="Lapidus A."/>
            <person name="Glavina del Rio T."/>
            <person name="Dalin E."/>
            <person name="Tice H."/>
            <person name="Bruce D."/>
            <person name="Goodwin L."/>
            <person name="Pitluck S."/>
            <person name="Peters L."/>
            <person name="Ovchinnikova G."/>
            <person name="Teshima H."/>
            <person name="Kyrpides N."/>
            <person name="Mavromatis K."/>
            <person name="Ivanova N."/>
            <person name="Brettin T."/>
            <person name="Detter J.C."/>
            <person name="Han C."/>
            <person name="Larimer F."/>
            <person name="Land M."/>
            <person name="Hauser L."/>
            <person name="Markowitz V."/>
            <person name="Cheng J.-F."/>
            <person name="Hugenholtz P."/>
            <person name="Woyke T."/>
            <person name="Wu D."/>
            <person name="Brambilla E."/>
            <person name="Klenk H.-P."/>
            <person name="Eisen J.A."/>
        </authorList>
    </citation>
    <scope>NUCLEOTIDE SEQUENCE</scope>
    <source>
        <strain evidence="1">DSM 6220</strain>
    </source>
</reference>
<proteinExistence type="predicted"/>
<dbReference type="KEGG" id="fau:Fraau_0763"/>
<dbReference type="STRING" id="767434.Fraau_0763"/>
<dbReference type="HOGENOM" id="CLU_3118118_0_0_6"/>
<organism evidence="1 2">
    <name type="scientific">Frateuria aurantia (strain ATCC 33424 / DSM 6220 / KCTC 2777 / LMG 1558 / NBRC 3245 / NCIMB 13370)</name>
    <name type="common">Acetobacter aurantius</name>
    <dbReference type="NCBI Taxonomy" id="767434"/>
    <lineage>
        <taxon>Bacteria</taxon>
        <taxon>Pseudomonadati</taxon>
        <taxon>Pseudomonadota</taxon>
        <taxon>Gammaproteobacteria</taxon>
        <taxon>Lysobacterales</taxon>
        <taxon>Rhodanobacteraceae</taxon>
        <taxon>Frateuria</taxon>
    </lineage>
</organism>
<dbReference type="EMBL" id="CP003350">
    <property type="protein sequence ID" value="AFC85234.1"/>
    <property type="molecule type" value="Genomic_DNA"/>
</dbReference>
<accession>H8KZC8</accession>
<evidence type="ECO:0000313" key="2">
    <source>
        <dbReference type="Proteomes" id="UP000005234"/>
    </source>
</evidence>
<keyword evidence="2" id="KW-1185">Reference proteome</keyword>
<dbReference type="RefSeq" id="WP_014402240.1">
    <property type="nucleotide sequence ID" value="NC_017033.1"/>
</dbReference>
<protein>
    <submittedName>
        <fullName evidence="1">Uncharacterized protein</fullName>
    </submittedName>
</protein>
<sequence length="50" mass="5434">MSHADIRDRLIAAFASLLSFLSIAGPLGPQAVFIARVSLAQPEAYKHVRK</sequence>